<dbReference type="PANTHER" id="PTHR19432">
    <property type="entry name" value="SUGAR TRANSPORTER"/>
    <property type="match status" value="1"/>
</dbReference>
<dbReference type="OrthoDB" id="7584869at2"/>
<dbReference type="Gene3D" id="1.20.1250.20">
    <property type="entry name" value="MFS general substrate transporter like domains"/>
    <property type="match status" value="1"/>
</dbReference>
<evidence type="ECO:0000256" key="1">
    <source>
        <dbReference type="ARBA" id="ARBA00004141"/>
    </source>
</evidence>
<dbReference type="RefSeq" id="WP_066750363.1">
    <property type="nucleotide sequence ID" value="NZ_CP015199.1"/>
</dbReference>
<feature type="domain" description="Major facilitator superfamily (MFS) profile" evidence="7">
    <location>
        <begin position="250"/>
        <end position="460"/>
    </location>
</feature>
<feature type="transmembrane region" description="Helical" evidence="6">
    <location>
        <begin position="422"/>
        <end position="441"/>
    </location>
</feature>
<sequence>MSKKIKPNLSMPQIINMSMGFLGIQMAFGLQNGNASRILANLGADVHELSWFWLVAPFTGLIVQPIIGHMGDNTWSPLGRRKPYFLIGAILCAIGLVLLPNAATVTHMFAANALLLAVIFLAMMDASVNIAMEPFRALVGDMLPKHQGTLGFSIQTILIGIGAVVGSYVPSLLTKLGVSNEAPEGFVGDNVIYSFYVGAGLLIITILYTIITTKEYSPKEFAEFDDGKEVVEEKSKFRDIFKDFANIPTQMKKLGIVQFFSWFALFTMWVFTTSALATHHFGLSPEDTHSKAFNNAGDLTGELFGMYNLWAIPFAFLLTPIAKWIGKKQTHALALACGGLGLISMYFIKDVNHLWMSMIGLGFAWASILAMPYAMLIEVIPQRKMGVYMGIFNFFIVIPQIINGLFGGPIVSNIFGNQAMDYVVVGGVCMLIGAIVTMIFIKSEDETPQEIEEEIQQVHF</sequence>
<evidence type="ECO:0000256" key="2">
    <source>
        <dbReference type="ARBA" id="ARBA00022448"/>
    </source>
</evidence>
<feature type="transmembrane region" description="Helical" evidence="6">
    <location>
        <begin position="191"/>
        <end position="211"/>
    </location>
</feature>
<dbReference type="PROSITE" id="PS50850">
    <property type="entry name" value="MFS"/>
    <property type="match status" value="1"/>
</dbReference>
<evidence type="ECO:0000256" key="5">
    <source>
        <dbReference type="ARBA" id="ARBA00023136"/>
    </source>
</evidence>
<feature type="transmembrane region" description="Helical" evidence="6">
    <location>
        <begin position="303"/>
        <end position="325"/>
    </location>
</feature>
<dbReference type="PANTHER" id="PTHR19432:SF35">
    <property type="entry name" value="SOLUTE CARRIER FAMILY 45 MEMBER 3 ISOFORM X1"/>
    <property type="match status" value="1"/>
</dbReference>
<keyword evidence="2" id="KW-0813">Transport</keyword>
<evidence type="ECO:0000256" key="4">
    <source>
        <dbReference type="ARBA" id="ARBA00022989"/>
    </source>
</evidence>
<evidence type="ECO:0000256" key="3">
    <source>
        <dbReference type="ARBA" id="ARBA00022692"/>
    </source>
</evidence>
<reference evidence="8 9" key="1">
    <citation type="submission" date="2016-04" db="EMBL/GenBank/DDBJ databases">
        <title>Complete Genome Sequence of Chryseobacterium sp. IHBB 10212.</title>
        <authorList>
            <person name="Pal M."/>
            <person name="Swarnkar M.K."/>
            <person name="Kaushal K."/>
            <person name="Chhibber S."/>
            <person name="Singh A.K."/>
            <person name="Gulati A."/>
        </authorList>
    </citation>
    <scope>NUCLEOTIDE SEQUENCE [LARGE SCALE GENOMIC DNA]</scope>
    <source>
        <strain evidence="8 9">IHBB 10212</strain>
    </source>
</reference>
<name>A0A172XQS6_9FLAO</name>
<feature type="transmembrane region" description="Helical" evidence="6">
    <location>
        <begin position="149"/>
        <end position="171"/>
    </location>
</feature>
<feature type="transmembrane region" description="Helical" evidence="6">
    <location>
        <begin position="259"/>
        <end position="283"/>
    </location>
</feature>
<keyword evidence="5 6" id="KW-0472">Membrane</keyword>
<dbReference type="KEGG" id="chh:A0O34_01310"/>
<feature type="transmembrane region" description="Helical" evidence="6">
    <location>
        <begin position="83"/>
        <end position="103"/>
    </location>
</feature>
<dbReference type="InterPro" id="IPR011701">
    <property type="entry name" value="MFS"/>
</dbReference>
<keyword evidence="9" id="KW-1185">Reference proteome</keyword>
<dbReference type="Proteomes" id="UP000077824">
    <property type="component" value="Chromosome"/>
</dbReference>
<proteinExistence type="predicted"/>
<comment type="subcellular location">
    <subcellularLocation>
        <location evidence="1">Membrane</location>
        <topology evidence="1">Multi-pass membrane protein</topology>
    </subcellularLocation>
</comment>
<dbReference type="SUPFAM" id="SSF103473">
    <property type="entry name" value="MFS general substrate transporter"/>
    <property type="match status" value="1"/>
</dbReference>
<keyword evidence="3 6" id="KW-0812">Transmembrane</keyword>
<dbReference type="InterPro" id="IPR020846">
    <property type="entry name" value="MFS_dom"/>
</dbReference>
<feature type="transmembrane region" description="Helical" evidence="6">
    <location>
        <begin position="385"/>
        <end position="402"/>
    </location>
</feature>
<accession>A0A172XQS6</accession>
<evidence type="ECO:0000313" key="9">
    <source>
        <dbReference type="Proteomes" id="UP000077824"/>
    </source>
</evidence>
<evidence type="ECO:0000313" key="8">
    <source>
        <dbReference type="EMBL" id="ANF49276.1"/>
    </source>
</evidence>
<evidence type="ECO:0000256" key="6">
    <source>
        <dbReference type="SAM" id="Phobius"/>
    </source>
</evidence>
<feature type="transmembrane region" description="Helical" evidence="6">
    <location>
        <begin position="354"/>
        <end position="373"/>
    </location>
</feature>
<keyword evidence="4 6" id="KW-1133">Transmembrane helix</keyword>
<organism evidence="8 9">
    <name type="scientific">Chryseobacterium glaciei</name>
    <dbReference type="NCBI Taxonomy" id="1685010"/>
    <lineage>
        <taxon>Bacteria</taxon>
        <taxon>Pseudomonadati</taxon>
        <taxon>Bacteroidota</taxon>
        <taxon>Flavobacteriia</taxon>
        <taxon>Flavobacteriales</taxon>
        <taxon>Weeksellaceae</taxon>
        <taxon>Chryseobacterium group</taxon>
        <taxon>Chryseobacterium</taxon>
    </lineage>
</organism>
<dbReference type="STRING" id="1685010.A0O34_01310"/>
<dbReference type="Pfam" id="PF07690">
    <property type="entry name" value="MFS_1"/>
    <property type="match status" value="1"/>
</dbReference>
<dbReference type="EMBL" id="CP015199">
    <property type="protein sequence ID" value="ANF49276.1"/>
    <property type="molecule type" value="Genomic_DNA"/>
</dbReference>
<feature type="transmembrane region" description="Helical" evidence="6">
    <location>
        <begin position="109"/>
        <end position="128"/>
    </location>
</feature>
<dbReference type="AlphaFoldDB" id="A0A172XQS6"/>
<evidence type="ECO:0000259" key="7">
    <source>
        <dbReference type="PROSITE" id="PS50850"/>
    </source>
</evidence>
<feature type="transmembrane region" description="Helical" evidence="6">
    <location>
        <begin position="51"/>
        <end position="71"/>
    </location>
</feature>
<dbReference type="InterPro" id="IPR036259">
    <property type="entry name" value="MFS_trans_sf"/>
</dbReference>
<gene>
    <name evidence="8" type="ORF">A0O34_01310</name>
</gene>
<dbReference type="GO" id="GO:0016020">
    <property type="term" value="C:membrane"/>
    <property type="evidence" value="ECO:0007669"/>
    <property type="project" value="UniProtKB-SubCell"/>
</dbReference>
<protein>
    <submittedName>
        <fullName evidence="8">MFS transporter</fullName>
    </submittedName>
</protein>
<dbReference type="GO" id="GO:0022857">
    <property type="term" value="F:transmembrane transporter activity"/>
    <property type="evidence" value="ECO:0007669"/>
    <property type="project" value="InterPro"/>
</dbReference>
<feature type="transmembrane region" description="Helical" evidence="6">
    <location>
        <begin position="332"/>
        <end position="348"/>
    </location>
</feature>